<dbReference type="GO" id="GO:0009060">
    <property type="term" value="P:aerobic respiration"/>
    <property type="evidence" value="ECO:0007669"/>
    <property type="project" value="UniProtKB-UniRule"/>
</dbReference>
<dbReference type="RefSeq" id="XP_032817396.1">
    <property type="nucleotide sequence ID" value="XM_032961505.1"/>
</dbReference>
<dbReference type="AlphaFoldDB" id="A0AAJ7TIB5"/>
<dbReference type="Pfam" id="PF05308">
    <property type="entry name" value="Mito_fiss_reg"/>
    <property type="match status" value="1"/>
</dbReference>
<gene>
    <name evidence="7" type="primary">MTFR1L</name>
</gene>
<accession>A0AAJ7TIB5</accession>
<keyword evidence="3 4" id="KW-0496">Mitochondrion</keyword>
<comment type="similarity">
    <text evidence="2 4">Belongs to the MTFR1 family.</text>
</comment>
<feature type="region of interest" description="Disordered" evidence="5">
    <location>
        <begin position="80"/>
        <end position="104"/>
    </location>
</feature>
<evidence type="ECO:0000313" key="7">
    <source>
        <dbReference type="RefSeq" id="XP_032817396.1"/>
    </source>
</evidence>
<dbReference type="PANTHER" id="PTHR14215">
    <property type="entry name" value="PROTEIN OF UNKNOWN FUNCTION DUF729"/>
    <property type="match status" value="1"/>
</dbReference>
<dbReference type="KEGG" id="pmrn:116946532"/>
<comment type="function">
    <text evidence="4">Plays a role in mitochondrial aerobic respiration. Regulates mitochondrial organization and fission.</text>
</comment>
<evidence type="ECO:0000256" key="2">
    <source>
        <dbReference type="ARBA" id="ARBA00005807"/>
    </source>
</evidence>
<evidence type="ECO:0000313" key="6">
    <source>
        <dbReference type="Proteomes" id="UP001318040"/>
    </source>
</evidence>
<name>A0AAJ7TIB5_PETMA</name>
<reference evidence="7" key="1">
    <citation type="submission" date="2025-08" db="UniProtKB">
        <authorList>
            <consortium name="RefSeq"/>
        </authorList>
    </citation>
    <scope>IDENTIFICATION</scope>
    <source>
        <tissue evidence="7">Sperm</tissue>
    </source>
</reference>
<evidence type="ECO:0000256" key="1">
    <source>
        <dbReference type="ARBA" id="ARBA00004173"/>
    </source>
</evidence>
<dbReference type="InterPro" id="IPR007972">
    <property type="entry name" value="Mtfr1"/>
</dbReference>
<sequence>MNTLNCCLLCLSQTAGKDQDIQQLNASPEEDQEVPSLADIMWIMDDEGETFSRLRSELRPGKQNRRTNSLASLRKVFSSPCMRGRPAGARPPLAEEDAPSRPRLEEELSHLRAQIALLLARKPAPQASPGAEDQSCSVPAGLAWVLGSEEHSDDEDETPNGHLGPLSNAQSYSGTALTDNERQPTDPASVITEAVKLKFSSPS</sequence>
<evidence type="ECO:0000256" key="4">
    <source>
        <dbReference type="RuleBase" id="RU369053"/>
    </source>
</evidence>
<dbReference type="PANTHER" id="PTHR14215:SF2">
    <property type="entry name" value="MITOCHONDRIAL FISSION REGULATOR 2"/>
    <property type="match status" value="1"/>
</dbReference>
<proteinExistence type="inferred from homology"/>
<dbReference type="GO" id="GO:0000266">
    <property type="term" value="P:mitochondrial fission"/>
    <property type="evidence" value="ECO:0007669"/>
    <property type="project" value="UniProtKB-UniRule"/>
</dbReference>
<dbReference type="GO" id="GO:0005739">
    <property type="term" value="C:mitochondrion"/>
    <property type="evidence" value="ECO:0007669"/>
    <property type="project" value="UniProtKB-SubCell"/>
</dbReference>
<dbReference type="Proteomes" id="UP001318040">
    <property type="component" value="Chromosome 27"/>
</dbReference>
<feature type="region of interest" description="Disordered" evidence="5">
    <location>
        <begin position="123"/>
        <end position="189"/>
    </location>
</feature>
<organism evidence="6 7">
    <name type="scientific">Petromyzon marinus</name>
    <name type="common">Sea lamprey</name>
    <dbReference type="NCBI Taxonomy" id="7757"/>
    <lineage>
        <taxon>Eukaryota</taxon>
        <taxon>Metazoa</taxon>
        <taxon>Chordata</taxon>
        <taxon>Craniata</taxon>
        <taxon>Vertebrata</taxon>
        <taxon>Cyclostomata</taxon>
        <taxon>Hyperoartia</taxon>
        <taxon>Petromyzontiformes</taxon>
        <taxon>Petromyzontidae</taxon>
        <taxon>Petromyzon</taxon>
    </lineage>
</organism>
<protein>
    <recommendedName>
        <fullName evidence="4">Mitochondrial fission regulator</fullName>
    </recommendedName>
</protein>
<comment type="subcellular location">
    <subcellularLocation>
        <location evidence="1 4">Mitochondrion</location>
    </subcellularLocation>
</comment>
<dbReference type="CTD" id="56181"/>
<keyword evidence="6" id="KW-1185">Reference proteome</keyword>
<feature type="compositionally biased region" description="Polar residues" evidence="5">
    <location>
        <begin position="167"/>
        <end position="178"/>
    </location>
</feature>
<evidence type="ECO:0000256" key="5">
    <source>
        <dbReference type="SAM" id="MobiDB-lite"/>
    </source>
</evidence>
<evidence type="ECO:0000256" key="3">
    <source>
        <dbReference type="ARBA" id="ARBA00023128"/>
    </source>
</evidence>